<reference evidence="11" key="1">
    <citation type="submission" date="2025-08" db="UniProtKB">
        <authorList>
            <consortium name="RefSeq"/>
        </authorList>
    </citation>
    <scope>IDENTIFICATION</scope>
    <source>
        <strain evidence="11">Aabys</strain>
        <tissue evidence="11">Whole body</tissue>
    </source>
</reference>
<organism evidence="10 11">
    <name type="scientific">Musca domestica</name>
    <name type="common">House fly</name>
    <dbReference type="NCBI Taxonomy" id="7370"/>
    <lineage>
        <taxon>Eukaryota</taxon>
        <taxon>Metazoa</taxon>
        <taxon>Ecdysozoa</taxon>
        <taxon>Arthropoda</taxon>
        <taxon>Hexapoda</taxon>
        <taxon>Insecta</taxon>
        <taxon>Pterygota</taxon>
        <taxon>Neoptera</taxon>
        <taxon>Endopterygota</taxon>
        <taxon>Diptera</taxon>
        <taxon>Brachycera</taxon>
        <taxon>Muscomorpha</taxon>
        <taxon>Muscoidea</taxon>
        <taxon>Muscidae</taxon>
        <taxon>Musca</taxon>
    </lineage>
</organism>
<keyword evidence="10" id="KW-1185">Reference proteome</keyword>
<keyword evidence="5" id="KW-0804">Transcription</keyword>
<dbReference type="RefSeq" id="XP_058980309.1">
    <property type="nucleotide sequence ID" value="XM_059124326.1"/>
</dbReference>
<dbReference type="GeneID" id="131800547"/>
<keyword evidence="7" id="KW-0175">Coiled coil</keyword>
<evidence type="ECO:0000259" key="9">
    <source>
        <dbReference type="Pfam" id="PF13873"/>
    </source>
</evidence>
<feature type="coiled-coil region" evidence="7">
    <location>
        <begin position="232"/>
        <end position="259"/>
    </location>
</feature>
<evidence type="ECO:0000256" key="6">
    <source>
        <dbReference type="ARBA" id="ARBA00025466"/>
    </source>
</evidence>
<protein>
    <recommendedName>
        <fullName evidence="2">Regulatory protein zeste</fullName>
    </recommendedName>
</protein>
<accession>A0ABM3V3F1</accession>
<evidence type="ECO:0000256" key="7">
    <source>
        <dbReference type="SAM" id="Coils"/>
    </source>
</evidence>
<evidence type="ECO:0000256" key="8">
    <source>
        <dbReference type="SAM" id="MobiDB-lite"/>
    </source>
</evidence>
<dbReference type="PANTHER" id="PTHR21411:SF0">
    <property type="entry name" value="REGULATORY PROTEIN ZESTE"/>
    <property type="match status" value="1"/>
</dbReference>
<evidence type="ECO:0000256" key="1">
    <source>
        <dbReference type="ARBA" id="ARBA00011764"/>
    </source>
</evidence>
<name>A0ABM3V3F1_MUSDO</name>
<dbReference type="InterPro" id="IPR028002">
    <property type="entry name" value="Myb_DNA-bind_5"/>
</dbReference>
<dbReference type="Pfam" id="PF13873">
    <property type="entry name" value="Myb_DNA-bind_5"/>
    <property type="match status" value="1"/>
</dbReference>
<dbReference type="Proteomes" id="UP001652621">
    <property type="component" value="Unplaced"/>
</dbReference>
<evidence type="ECO:0000256" key="3">
    <source>
        <dbReference type="ARBA" id="ARBA00023015"/>
    </source>
</evidence>
<dbReference type="PANTHER" id="PTHR21411">
    <property type="entry name" value="APONTIC"/>
    <property type="match status" value="1"/>
</dbReference>
<feature type="domain" description="Myb/SANT-like DNA-binding" evidence="9">
    <location>
        <begin position="12"/>
        <end position="88"/>
    </location>
</feature>
<keyword evidence="4" id="KW-0238">DNA-binding</keyword>
<evidence type="ECO:0000256" key="5">
    <source>
        <dbReference type="ARBA" id="ARBA00023163"/>
    </source>
</evidence>
<feature type="compositionally biased region" description="Polar residues" evidence="8">
    <location>
        <begin position="151"/>
        <end position="166"/>
    </location>
</feature>
<evidence type="ECO:0000256" key="2">
    <source>
        <dbReference type="ARBA" id="ARBA00016807"/>
    </source>
</evidence>
<feature type="region of interest" description="Disordered" evidence="8">
    <location>
        <begin position="151"/>
        <end position="175"/>
    </location>
</feature>
<evidence type="ECO:0000313" key="11">
    <source>
        <dbReference type="RefSeq" id="XP_058980309.1"/>
    </source>
</evidence>
<evidence type="ECO:0000256" key="4">
    <source>
        <dbReference type="ARBA" id="ARBA00023125"/>
    </source>
</evidence>
<keyword evidence="3" id="KW-0805">Transcription regulation</keyword>
<proteinExistence type="predicted"/>
<gene>
    <name evidence="11" type="primary">LOC131800547</name>
</gene>
<evidence type="ECO:0000313" key="10">
    <source>
        <dbReference type="Proteomes" id="UP001652621"/>
    </source>
</evidence>
<comment type="subunit">
    <text evidence="1">Self-associates forming complexes of several hundred monomers.</text>
</comment>
<comment type="function">
    <text evidence="6">Involved in transvection phenomena (= synapsis-dependent gene expression), where the synaptic pairing of chromosomes carrying genes with which zeste interacts influences the expression of these genes. Zeste binds to DNA and stimulates transcription from a nearby promoter.</text>
</comment>
<sequence length="262" mass="30598">MDNQTEARHRKRAKNFLKEEEMLLVNLVDDHKHIIKNKKSDSVVWKQKEAVWKKIEDDFAASMGLRRPWKALRDKYEVIKRKSKIELAEQKLETYRTGGGMVTCKVSAVSKKIASMLGDSATGLENTYDSDFVVEPDYIDYSELNASNESIEASNKENNNPMNVSTEGKDWSTDFCPQTLKKPKSKELVHGGKRKRNLEEEKLELVLLQQSFYRNENIRAQEKHENEEMRAQEKHEHEISSLKLKNEILQLELEEKKLKFLE</sequence>